<feature type="domain" description="Bacterial type II secretion system protein E" evidence="2">
    <location>
        <begin position="202"/>
        <end position="216"/>
    </location>
</feature>
<comment type="similarity">
    <text evidence="1">Belongs to the GSP E family.</text>
</comment>
<proteinExistence type="inferred from homology"/>
<sequence length="375" mass="42113">MEHNPPSAKDALYTWLRHLNKYKGSDLFITTNFPPAMKVDGKITPISDEPLSAERCMEIAFSIMSSKQIEEFTATNECNFAISLPDTSRFRVNAMVQRGASALVLRAITSEIPKFENLNLPPVLQKIALKKRGLVIFVGGTGSGKSTSLASMIDYRNEHSFDHIITIEDPIEFIHQHKNCIISQREVGVDTDNWHIALKNTLRQAPDVILIGEIRDRETMDYAISFAETGHLCMATLHANSTNQALDRIINFFPEERRTQLLTDLSLNLQAFVSQRLIPREHGKGRVAAVEVMLNSPLIAELIHKGEVHAIKEVMKKSQAAGMQTFDQALYDLYENSHISLQEALKNADSANDLRLDIQLRSRRAQNAGPDLELI</sequence>
<dbReference type="PROSITE" id="PS00662">
    <property type="entry name" value="T2SP_E"/>
    <property type="match status" value="1"/>
</dbReference>
<dbReference type="EMBL" id="CP091508">
    <property type="protein sequence ID" value="UOO80800.1"/>
    <property type="molecule type" value="Genomic_DNA"/>
</dbReference>
<organism evidence="3 4">
    <name type="scientific">Uruburuella testudinis</name>
    <dbReference type="NCBI Taxonomy" id="1282863"/>
    <lineage>
        <taxon>Bacteria</taxon>
        <taxon>Pseudomonadati</taxon>
        <taxon>Pseudomonadota</taxon>
        <taxon>Betaproteobacteria</taxon>
        <taxon>Neisseriales</taxon>
        <taxon>Neisseriaceae</taxon>
        <taxon>Uruburuella</taxon>
    </lineage>
</organism>
<evidence type="ECO:0000259" key="2">
    <source>
        <dbReference type="PROSITE" id="PS00662"/>
    </source>
</evidence>
<gene>
    <name evidence="3" type="ORF">LVJ83_07315</name>
</gene>
<dbReference type="Pfam" id="PF00437">
    <property type="entry name" value="T2SSE"/>
    <property type="match status" value="1"/>
</dbReference>
<dbReference type="InterPro" id="IPR001482">
    <property type="entry name" value="T2SS/T4SS_dom"/>
</dbReference>
<dbReference type="RefSeq" id="WP_244783871.1">
    <property type="nucleotide sequence ID" value="NZ_CP091508.1"/>
</dbReference>
<dbReference type="PANTHER" id="PTHR30486:SF12">
    <property type="entry name" value="TYPE IV PILUS ATPASE PILU"/>
    <property type="match status" value="1"/>
</dbReference>
<protein>
    <submittedName>
        <fullName evidence="3">PilT/PilU family type 4a pilus ATPase</fullName>
    </submittedName>
</protein>
<evidence type="ECO:0000313" key="4">
    <source>
        <dbReference type="Proteomes" id="UP000829817"/>
    </source>
</evidence>
<dbReference type="PANTHER" id="PTHR30486">
    <property type="entry name" value="TWITCHING MOTILITY PROTEIN PILT"/>
    <property type="match status" value="1"/>
</dbReference>
<name>A0ABY4DP16_9NEIS</name>
<dbReference type="NCBIfam" id="TIGR01420">
    <property type="entry name" value="pilT_fam"/>
    <property type="match status" value="1"/>
</dbReference>
<evidence type="ECO:0000313" key="3">
    <source>
        <dbReference type="EMBL" id="UOO80800.1"/>
    </source>
</evidence>
<dbReference type="InterPro" id="IPR006321">
    <property type="entry name" value="PilT/PilU"/>
</dbReference>
<keyword evidence="4" id="KW-1185">Reference proteome</keyword>
<dbReference type="SUPFAM" id="SSF52540">
    <property type="entry name" value="P-loop containing nucleoside triphosphate hydrolases"/>
    <property type="match status" value="1"/>
</dbReference>
<evidence type="ECO:0000256" key="1">
    <source>
        <dbReference type="ARBA" id="ARBA00006611"/>
    </source>
</evidence>
<dbReference type="InterPro" id="IPR050921">
    <property type="entry name" value="T4SS_GSP_E_ATPase"/>
</dbReference>
<dbReference type="Gene3D" id="3.40.50.300">
    <property type="entry name" value="P-loop containing nucleotide triphosphate hydrolases"/>
    <property type="match status" value="1"/>
</dbReference>
<reference evidence="3 4" key="1">
    <citation type="journal article" date="2022" name="Res Sq">
        <title>Evolution of multicellular longitudinally dividing oral cavity symbionts (Neisseriaceae).</title>
        <authorList>
            <person name="Nyongesa S."/>
            <person name="Weber P."/>
            <person name="Bernet E."/>
            <person name="Pullido F."/>
            <person name="Nieckarz M."/>
            <person name="Delaby M."/>
            <person name="Nieves C."/>
            <person name="Viehboeck T."/>
            <person name="Krause N."/>
            <person name="Rivera-Millot A."/>
            <person name="Nakamura A."/>
            <person name="Vischer N."/>
            <person name="VanNieuwenhze M."/>
            <person name="Brun Y."/>
            <person name="Cava F."/>
            <person name="Bulgheresi S."/>
            <person name="Veyrier F."/>
        </authorList>
    </citation>
    <scope>NUCLEOTIDE SEQUENCE [LARGE SCALE GENOMIC DNA]</scope>
    <source>
        <strain evidence="3 4">CCUG 63373m</strain>
    </source>
</reference>
<dbReference type="CDD" id="cd01131">
    <property type="entry name" value="PilT"/>
    <property type="match status" value="1"/>
</dbReference>
<dbReference type="InterPro" id="IPR027417">
    <property type="entry name" value="P-loop_NTPase"/>
</dbReference>
<dbReference type="Gene3D" id="3.30.450.90">
    <property type="match status" value="1"/>
</dbReference>
<accession>A0ABY4DP16</accession>
<dbReference type="Proteomes" id="UP000829817">
    <property type="component" value="Chromosome"/>
</dbReference>